<dbReference type="PANTHER" id="PTHR24287">
    <property type="entry name" value="P450, PUTATIVE (EUROFUNG)-RELATED"/>
    <property type="match status" value="1"/>
</dbReference>
<proteinExistence type="inferred from homology"/>
<keyword evidence="3 8" id="KW-0349">Heme</keyword>
<dbReference type="Proteomes" id="UP000250043">
    <property type="component" value="Unassembled WGS sequence"/>
</dbReference>
<dbReference type="OrthoDB" id="1470350at2759"/>
<evidence type="ECO:0000256" key="3">
    <source>
        <dbReference type="ARBA" id="ARBA00022617"/>
    </source>
</evidence>
<dbReference type="Gene3D" id="1.10.630.10">
    <property type="entry name" value="Cytochrome P450"/>
    <property type="match status" value="1"/>
</dbReference>
<evidence type="ECO:0000256" key="4">
    <source>
        <dbReference type="ARBA" id="ARBA00022723"/>
    </source>
</evidence>
<evidence type="ECO:0000256" key="5">
    <source>
        <dbReference type="ARBA" id="ARBA00023002"/>
    </source>
</evidence>
<keyword evidence="9" id="KW-0812">Transmembrane</keyword>
<dbReference type="GO" id="GO:0004497">
    <property type="term" value="F:monooxygenase activity"/>
    <property type="evidence" value="ECO:0007669"/>
    <property type="project" value="UniProtKB-KW"/>
</dbReference>
<evidence type="ECO:0000256" key="8">
    <source>
        <dbReference type="PIRSR" id="PIRSR602401-1"/>
    </source>
</evidence>
<reference evidence="10 11" key="1">
    <citation type="submission" date="2016-07" db="EMBL/GenBank/DDBJ databases">
        <title>Draft genome of the white-rot fungus Obba rivulosa 3A-2.</title>
        <authorList>
            <consortium name="DOE Joint Genome Institute"/>
            <person name="Miettinen O."/>
            <person name="Riley R."/>
            <person name="Acob R."/>
            <person name="Barry K."/>
            <person name="Cullen D."/>
            <person name="De Vries R."/>
            <person name="Hainaut M."/>
            <person name="Hatakka A."/>
            <person name="Henrissat B."/>
            <person name="Hilden K."/>
            <person name="Kuo R."/>
            <person name="Labutti K."/>
            <person name="Lipzen A."/>
            <person name="Makela M.R."/>
            <person name="Sandor L."/>
            <person name="Spatafora J.W."/>
            <person name="Grigoriev I.V."/>
            <person name="Hibbett D.S."/>
        </authorList>
    </citation>
    <scope>NUCLEOTIDE SEQUENCE [LARGE SCALE GENOMIC DNA]</scope>
    <source>
        <strain evidence="10 11">3A-2</strain>
    </source>
</reference>
<keyword evidence="7 10" id="KW-0503">Monooxygenase</keyword>
<keyword evidence="4 8" id="KW-0479">Metal-binding</keyword>
<dbReference type="PRINTS" id="PR00463">
    <property type="entry name" value="EP450I"/>
</dbReference>
<comment type="cofactor">
    <cofactor evidence="1 8">
        <name>heme</name>
        <dbReference type="ChEBI" id="CHEBI:30413"/>
    </cofactor>
</comment>
<dbReference type="AlphaFoldDB" id="A0A8E2AVG9"/>
<dbReference type="InterPro" id="IPR047146">
    <property type="entry name" value="Cyt_P450_E_CYP52_fungi"/>
</dbReference>
<evidence type="ECO:0000313" key="10">
    <source>
        <dbReference type="EMBL" id="OCH88847.1"/>
    </source>
</evidence>
<sequence length="588" mass="65341">MALLDVPPTAYRTRFFLRLAGTTYRPLLGTLLLLRLLAGSALSVPATAALCAGTLALWFALLPAYNLWSSGRYAAQHSAEGVPRVKGRWPGNIDVMLKLAKDLRAGYVLQAFDELLDEYGTDTLNTRIMWKDTIITRDDAVMRAIHSTHFNSFERGPDTNERMATFLGNGIFATDGEVWKQNRAMIRPFFHKERLSDLQIVAEHAAEALSILGAAAAAQRAIDIQDLFQRFTLDAGAAFLCGVRARALAAPRPVPFAARLGAKGAATDDAFGTFAHAFEDVQVRIAMRSRRQALWPLYEMWADATRPDVEVITGWVKPVVERALREKRERRARGAPRDAEERTLLDSLVERTDDEEAIRFGILNVLMAARDTTAGLLSFATYLLAMHPEVMQRLRHEVLDTCGASGHPPREALSALPYMSAVLSETLRLFPGAPMGIRTAREDVLVASPAHAAPLHIPRGARINWLTLPLHRRADLWGADAQAFRPERWLDPQLAARLAERPSVYIPFLQGPRVCPGKEFALQEASYMLACLLQRFSRIELVPEALPKGAAPPAHWKQGKGRQAIEKCWPATAFTIYVKGGLWVRLHE</sequence>
<dbReference type="GO" id="GO:0016705">
    <property type="term" value="F:oxidoreductase activity, acting on paired donors, with incorporation or reduction of molecular oxygen"/>
    <property type="evidence" value="ECO:0007669"/>
    <property type="project" value="InterPro"/>
</dbReference>
<dbReference type="InterPro" id="IPR002401">
    <property type="entry name" value="Cyt_P450_E_grp-I"/>
</dbReference>
<comment type="similarity">
    <text evidence="2">Belongs to the cytochrome P450 family.</text>
</comment>
<keyword evidence="9" id="KW-0472">Membrane</keyword>
<keyword evidence="11" id="KW-1185">Reference proteome</keyword>
<evidence type="ECO:0000256" key="7">
    <source>
        <dbReference type="ARBA" id="ARBA00023033"/>
    </source>
</evidence>
<gene>
    <name evidence="10" type="ORF">OBBRIDRAFT_888830</name>
</gene>
<dbReference type="Pfam" id="PF00067">
    <property type="entry name" value="p450"/>
    <property type="match status" value="1"/>
</dbReference>
<evidence type="ECO:0000256" key="2">
    <source>
        <dbReference type="ARBA" id="ARBA00010617"/>
    </source>
</evidence>
<evidence type="ECO:0000256" key="1">
    <source>
        <dbReference type="ARBA" id="ARBA00001971"/>
    </source>
</evidence>
<dbReference type="PRINTS" id="PR00385">
    <property type="entry name" value="P450"/>
</dbReference>
<dbReference type="PANTHER" id="PTHR24287:SF1">
    <property type="entry name" value="P450, PUTATIVE (EUROFUNG)-RELATED"/>
    <property type="match status" value="1"/>
</dbReference>
<dbReference type="SUPFAM" id="SSF48264">
    <property type="entry name" value="Cytochrome P450"/>
    <property type="match status" value="1"/>
</dbReference>
<protein>
    <submittedName>
        <fullName evidence="10">Cytochrome P450 monooxygenase CYP63</fullName>
    </submittedName>
</protein>
<feature type="transmembrane region" description="Helical" evidence="9">
    <location>
        <begin position="46"/>
        <end position="68"/>
    </location>
</feature>
<keyword evidence="9" id="KW-1133">Transmembrane helix</keyword>
<dbReference type="InterPro" id="IPR001128">
    <property type="entry name" value="Cyt_P450"/>
</dbReference>
<organism evidence="10 11">
    <name type="scientific">Obba rivulosa</name>
    <dbReference type="NCBI Taxonomy" id="1052685"/>
    <lineage>
        <taxon>Eukaryota</taxon>
        <taxon>Fungi</taxon>
        <taxon>Dikarya</taxon>
        <taxon>Basidiomycota</taxon>
        <taxon>Agaricomycotina</taxon>
        <taxon>Agaricomycetes</taxon>
        <taxon>Polyporales</taxon>
        <taxon>Gelatoporiaceae</taxon>
        <taxon>Obba</taxon>
    </lineage>
</organism>
<keyword evidence="6 8" id="KW-0408">Iron</keyword>
<evidence type="ECO:0000256" key="9">
    <source>
        <dbReference type="SAM" id="Phobius"/>
    </source>
</evidence>
<dbReference type="InterPro" id="IPR036396">
    <property type="entry name" value="Cyt_P450_sf"/>
</dbReference>
<keyword evidence="5" id="KW-0560">Oxidoreductase</keyword>
<dbReference type="GO" id="GO:0020037">
    <property type="term" value="F:heme binding"/>
    <property type="evidence" value="ECO:0007669"/>
    <property type="project" value="InterPro"/>
</dbReference>
<evidence type="ECO:0000313" key="11">
    <source>
        <dbReference type="Proteomes" id="UP000250043"/>
    </source>
</evidence>
<dbReference type="EMBL" id="KV722442">
    <property type="protein sequence ID" value="OCH88847.1"/>
    <property type="molecule type" value="Genomic_DNA"/>
</dbReference>
<dbReference type="GO" id="GO:0005506">
    <property type="term" value="F:iron ion binding"/>
    <property type="evidence" value="ECO:0007669"/>
    <property type="project" value="InterPro"/>
</dbReference>
<name>A0A8E2AVG9_9APHY</name>
<accession>A0A8E2AVG9</accession>
<feature type="binding site" description="axial binding residue" evidence="8">
    <location>
        <position position="515"/>
    </location>
    <ligand>
        <name>heme</name>
        <dbReference type="ChEBI" id="CHEBI:30413"/>
    </ligand>
    <ligandPart>
        <name>Fe</name>
        <dbReference type="ChEBI" id="CHEBI:18248"/>
    </ligandPart>
</feature>
<evidence type="ECO:0000256" key="6">
    <source>
        <dbReference type="ARBA" id="ARBA00023004"/>
    </source>
</evidence>
<feature type="transmembrane region" description="Helical" evidence="9">
    <location>
        <begin position="15"/>
        <end position="34"/>
    </location>
</feature>